<accession>A0AC35G794</accession>
<reference evidence="2" key="1">
    <citation type="submission" date="2022-11" db="UniProtKB">
        <authorList>
            <consortium name="WormBaseParasite"/>
        </authorList>
    </citation>
    <scope>IDENTIFICATION</scope>
</reference>
<dbReference type="Proteomes" id="UP000887580">
    <property type="component" value="Unplaced"/>
</dbReference>
<evidence type="ECO:0000313" key="1">
    <source>
        <dbReference type="Proteomes" id="UP000887580"/>
    </source>
</evidence>
<protein>
    <submittedName>
        <fullName evidence="2">Calmodulin-binding domain-containing protein</fullName>
    </submittedName>
</protein>
<organism evidence="1 2">
    <name type="scientific">Panagrolaimus sp. PS1159</name>
    <dbReference type="NCBI Taxonomy" id="55785"/>
    <lineage>
        <taxon>Eukaryota</taxon>
        <taxon>Metazoa</taxon>
        <taxon>Ecdysozoa</taxon>
        <taxon>Nematoda</taxon>
        <taxon>Chromadorea</taxon>
        <taxon>Rhabditida</taxon>
        <taxon>Tylenchina</taxon>
        <taxon>Panagrolaimomorpha</taxon>
        <taxon>Panagrolaimoidea</taxon>
        <taxon>Panagrolaimidae</taxon>
        <taxon>Panagrolaimus</taxon>
    </lineage>
</organism>
<proteinExistence type="predicted"/>
<evidence type="ECO:0000313" key="2">
    <source>
        <dbReference type="WBParaSite" id="PS1159_v2.g24690.t1"/>
    </source>
</evidence>
<name>A0AC35G794_9BILA</name>
<dbReference type="WBParaSite" id="PS1159_v2.g24690.t1">
    <property type="protein sequence ID" value="PS1159_v2.g24690.t1"/>
    <property type="gene ID" value="PS1159_v2.g24690"/>
</dbReference>
<sequence>MTVVLISGLTFWGGMSWMLTQCERYATGNVFSSAHYLFDYAWFEAVTFFAIGYGDIQVETYCGRSLAIFTGIIGNITSSLITVLLGQRMLLSLSERRVNQVIAESQLTLLNRHAAAKVLQWTWRTTCWRKKLVEEIEEKHSRKSTMLCLRVAQRSLLQSVLSFRRCRWKLRLRMEEEDDVIAVRRAFNETEERLRVIRMRQNLLGTRLALLVSQVDTLTAIMNGKMSTNNSITKSPSQIYL</sequence>